<organism evidence="1 2">
    <name type="scientific">Dryococelus australis</name>
    <dbReference type="NCBI Taxonomy" id="614101"/>
    <lineage>
        <taxon>Eukaryota</taxon>
        <taxon>Metazoa</taxon>
        <taxon>Ecdysozoa</taxon>
        <taxon>Arthropoda</taxon>
        <taxon>Hexapoda</taxon>
        <taxon>Insecta</taxon>
        <taxon>Pterygota</taxon>
        <taxon>Neoptera</taxon>
        <taxon>Polyneoptera</taxon>
        <taxon>Phasmatodea</taxon>
        <taxon>Verophasmatodea</taxon>
        <taxon>Anareolatae</taxon>
        <taxon>Phasmatidae</taxon>
        <taxon>Eurycanthinae</taxon>
        <taxon>Dryococelus</taxon>
    </lineage>
</organism>
<comment type="caution">
    <text evidence="1">The sequence shown here is derived from an EMBL/GenBank/DDBJ whole genome shotgun (WGS) entry which is preliminary data.</text>
</comment>
<sequence>MRSLKGIGDLTPRGGIAENQRAVWVLAKPVSSQVNSSMQELTLLYYCTREQHGVTASENVNVDEAKKVGETVLLKMAGNFSDMFSLTKMGQVITILVKKLIHIKSGSFKMEHSQLFQRLTVIALKGEMKLKN</sequence>
<dbReference type="EMBL" id="JARBHB010000002">
    <property type="protein sequence ID" value="KAJ8893498.1"/>
    <property type="molecule type" value="Genomic_DNA"/>
</dbReference>
<protein>
    <submittedName>
        <fullName evidence="1">Uncharacterized protein</fullName>
    </submittedName>
</protein>
<name>A0ABQ9IC75_9NEOP</name>
<feature type="non-terminal residue" evidence="1">
    <location>
        <position position="132"/>
    </location>
</feature>
<dbReference type="Proteomes" id="UP001159363">
    <property type="component" value="Chromosome 2"/>
</dbReference>
<reference evidence="1 2" key="1">
    <citation type="submission" date="2023-02" db="EMBL/GenBank/DDBJ databases">
        <title>LHISI_Scaffold_Assembly.</title>
        <authorList>
            <person name="Stuart O.P."/>
            <person name="Cleave R."/>
            <person name="Magrath M.J.L."/>
            <person name="Mikheyev A.S."/>
        </authorList>
    </citation>
    <scope>NUCLEOTIDE SEQUENCE [LARGE SCALE GENOMIC DNA]</scope>
    <source>
        <strain evidence="1">Daus_M_001</strain>
        <tissue evidence="1">Leg muscle</tissue>
    </source>
</reference>
<keyword evidence="2" id="KW-1185">Reference proteome</keyword>
<evidence type="ECO:0000313" key="2">
    <source>
        <dbReference type="Proteomes" id="UP001159363"/>
    </source>
</evidence>
<evidence type="ECO:0000313" key="1">
    <source>
        <dbReference type="EMBL" id="KAJ8893498.1"/>
    </source>
</evidence>
<proteinExistence type="predicted"/>
<accession>A0ABQ9IC75</accession>
<gene>
    <name evidence="1" type="ORF">PR048_006096</name>
</gene>